<organism evidence="2">
    <name type="scientific">uncultured Chloroflexia bacterium</name>
    <dbReference type="NCBI Taxonomy" id="1672391"/>
    <lineage>
        <taxon>Bacteria</taxon>
        <taxon>Bacillati</taxon>
        <taxon>Chloroflexota</taxon>
        <taxon>Chloroflexia</taxon>
        <taxon>environmental samples</taxon>
    </lineage>
</organism>
<name>A0A6J4M7X2_9CHLR</name>
<sequence length="122" mass="13102">MPATSQVSLADGKRAIHGRARPRPPHALQQPLQLQHLCDAAAGKKLAVIGGPGSTRTSRLMLSTPPNSGSVDRITAIRAPRHFFVNVRSEEEPVGSTKIPLFRPPLSLKLTTPIRHPARGLA</sequence>
<dbReference type="AlphaFoldDB" id="A0A6J4M7X2"/>
<gene>
    <name evidence="2" type="ORF">AVDCRST_MAG93-7184</name>
</gene>
<proteinExistence type="predicted"/>
<feature type="region of interest" description="Disordered" evidence="1">
    <location>
        <begin position="1"/>
        <end position="27"/>
    </location>
</feature>
<evidence type="ECO:0000313" key="2">
    <source>
        <dbReference type="EMBL" id="CAA9352482.1"/>
    </source>
</evidence>
<accession>A0A6J4M7X2</accession>
<evidence type="ECO:0000256" key="1">
    <source>
        <dbReference type="SAM" id="MobiDB-lite"/>
    </source>
</evidence>
<feature type="compositionally biased region" description="Basic residues" evidence="1">
    <location>
        <begin position="15"/>
        <end position="24"/>
    </location>
</feature>
<feature type="region of interest" description="Disordered" evidence="1">
    <location>
        <begin position="49"/>
        <end position="72"/>
    </location>
</feature>
<protein>
    <submittedName>
        <fullName evidence="2">Uncharacterized protein</fullName>
    </submittedName>
</protein>
<dbReference type="EMBL" id="CADCTR010002426">
    <property type="protein sequence ID" value="CAA9352482.1"/>
    <property type="molecule type" value="Genomic_DNA"/>
</dbReference>
<feature type="compositionally biased region" description="Polar residues" evidence="1">
    <location>
        <begin position="54"/>
        <end position="70"/>
    </location>
</feature>
<reference evidence="2" key="1">
    <citation type="submission" date="2020-02" db="EMBL/GenBank/DDBJ databases">
        <authorList>
            <person name="Meier V. D."/>
        </authorList>
    </citation>
    <scope>NUCLEOTIDE SEQUENCE</scope>
    <source>
        <strain evidence="2">AVDCRST_MAG93</strain>
    </source>
</reference>